<sequence>MKITKLLVLLAYIFFSTNIGATTIIFDTGNTNETLGLGLIRPTSYIFDSNGVVDNGQSIAVLFDIKNTSTVNSLSSLFNVTYSGGVRVSIFDNKNAQPGDSLVSKVINITSPGWQGINGFELTLTPNYYWAVFDFPPEIWSTFSGSLVFYDVGDKTKTFIKSNYSTEYISLGSDLSTGLILTGSVTTPVPESNTTLMLTFGLLAVFSFRKVKM</sequence>
<organism evidence="2 3">
    <name type="scientific">Methylophilus medardicus</name>
    <dbReference type="NCBI Taxonomy" id="2588534"/>
    <lineage>
        <taxon>Bacteria</taxon>
        <taxon>Pseudomonadati</taxon>
        <taxon>Pseudomonadota</taxon>
        <taxon>Betaproteobacteria</taxon>
        <taxon>Nitrosomonadales</taxon>
        <taxon>Methylophilaceae</taxon>
        <taxon>Methylophilus</taxon>
    </lineage>
</organism>
<evidence type="ECO:0000256" key="1">
    <source>
        <dbReference type="SAM" id="SignalP"/>
    </source>
</evidence>
<dbReference type="EMBL" id="CP040946">
    <property type="protein sequence ID" value="QDC44812.1"/>
    <property type="molecule type" value="Genomic_DNA"/>
</dbReference>
<proteinExistence type="predicted"/>
<dbReference type="KEGG" id="mmec:FIU01_09960"/>
<keyword evidence="3" id="KW-1185">Reference proteome</keyword>
<evidence type="ECO:0008006" key="4">
    <source>
        <dbReference type="Google" id="ProtNLM"/>
    </source>
</evidence>
<accession>A0A5B8CU47</accession>
<dbReference type="Proteomes" id="UP000311008">
    <property type="component" value="Chromosome"/>
</dbReference>
<evidence type="ECO:0000313" key="2">
    <source>
        <dbReference type="EMBL" id="QDC44812.1"/>
    </source>
</evidence>
<protein>
    <recommendedName>
        <fullName evidence="4">PEP-CTERM sorting domain-containing protein</fullName>
    </recommendedName>
</protein>
<dbReference type="AlphaFoldDB" id="A0A5B8CU47"/>
<name>A0A5B8CU47_9PROT</name>
<feature type="signal peptide" evidence="1">
    <location>
        <begin position="1"/>
        <end position="21"/>
    </location>
</feature>
<gene>
    <name evidence="2" type="ORF">FIU01_09960</name>
</gene>
<feature type="chain" id="PRO_5023041422" description="PEP-CTERM sorting domain-containing protein" evidence="1">
    <location>
        <begin position="22"/>
        <end position="213"/>
    </location>
</feature>
<reference evidence="3" key="1">
    <citation type="journal article" date="2019" name="ISME J.">
        <title>Evolution in action: habitat transition from sediment to the pelagial leads to genome streamlining in Methylophilaceae.</title>
        <authorList>
            <person name="Salcher M."/>
            <person name="Schaefle D."/>
            <person name="Kaspar M."/>
            <person name="Neuenschwander S.M."/>
            <person name="Ghai R."/>
        </authorList>
    </citation>
    <scope>NUCLEOTIDE SEQUENCE [LARGE SCALE GENOMIC DNA]</scope>
    <source>
        <strain evidence="3">MMS-M-51</strain>
    </source>
</reference>
<keyword evidence="1" id="KW-0732">Signal</keyword>
<dbReference type="RefSeq" id="WP_140004142.1">
    <property type="nucleotide sequence ID" value="NZ_CP040946.1"/>
</dbReference>
<evidence type="ECO:0000313" key="3">
    <source>
        <dbReference type="Proteomes" id="UP000311008"/>
    </source>
</evidence>